<organism evidence="19 20">
    <name type="scientific">Capnocytophaga ochracea</name>
    <dbReference type="NCBI Taxonomy" id="1018"/>
    <lineage>
        <taxon>Bacteria</taxon>
        <taxon>Pseudomonadati</taxon>
        <taxon>Bacteroidota</taxon>
        <taxon>Flavobacteriia</taxon>
        <taxon>Flavobacteriales</taxon>
        <taxon>Flavobacteriaceae</taxon>
        <taxon>Capnocytophaga</taxon>
    </lineage>
</organism>
<evidence type="ECO:0000256" key="17">
    <source>
        <dbReference type="RuleBase" id="RU003694"/>
    </source>
</evidence>
<dbReference type="SUPFAM" id="SSF53901">
    <property type="entry name" value="Thiolase-like"/>
    <property type="match status" value="2"/>
</dbReference>
<evidence type="ECO:0000256" key="12">
    <source>
        <dbReference type="ARBA" id="ARBA00039450"/>
    </source>
</evidence>
<dbReference type="GO" id="GO:0006633">
    <property type="term" value="P:fatty acid biosynthetic process"/>
    <property type="evidence" value="ECO:0007669"/>
    <property type="project" value="UniProtKB-KW"/>
</dbReference>
<keyword evidence="5" id="KW-0963">Cytoplasm</keyword>
<dbReference type="GO" id="GO:0005829">
    <property type="term" value="C:cytosol"/>
    <property type="evidence" value="ECO:0007669"/>
    <property type="project" value="TreeGrafter"/>
</dbReference>
<comment type="catalytic activity">
    <reaction evidence="15">
        <text>(3Z)-decenoyl-[ACP] + malonyl-[ACP] + H(+) = 3-oxo-(5Z)-dodecenoyl-[ACP] + holo-[ACP] + CO2</text>
        <dbReference type="Rhea" id="RHEA:54940"/>
        <dbReference type="Rhea" id="RHEA-COMP:9623"/>
        <dbReference type="Rhea" id="RHEA-COMP:9685"/>
        <dbReference type="Rhea" id="RHEA-COMP:9927"/>
        <dbReference type="Rhea" id="RHEA-COMP:14042"/>
        <dbReference type="ChEBI" id="CHEBI:15378"/>
        <dbReference type="ChEBI" id="CHEBI:16526"/>
        <dbReference type="ChEBI" id="CHEBI:64479"/>
        <dbReference type="ChEBI" id="CHEBI:78449"/>
        <dbReference type="ChEBI" id="CHEBI:78798"/>
        <dbReference type="ChEBI" id="CHEBI:138410"/>
    </reaction>
    <physiologicalReaction direction="left-to-right" evidence="15">
        <dbReference type="Rhea" id="RHEA:54941"/>
    </physiologicalReaction>
</comment>
<dbReference type="InterPro" id="IPR020841">
    <property type="entry name" value="PKS_Beta-ketoAc_synthase_dom"/>
</dbReference>
<dbReference type="Pfam" id="PF02801">
    <property type="entry name" value="Ketoacyl-synt_C"/>
    <property type="match status" value="1"/>
</dbReference>
<dbReference type="PROSITE" id="PS00098">
    <property type="entry name" value="THIOLASE_1"/>
    <property type="match status" value="1"/>
</dbReference>
<comment type="subunit">
    <text evidence="3">Homodimer.</text>
</comment>
<dbReference type="InterPro" id="IPR000794">
    <property type="entry name" value="Beta-ketoacyl_synthase"/>
</dbReference>
<evidence type="ECO:0000256" key="10">
    <source>
        <dbReference type="ARBA" id="ARBA00023160"/>
    </source>
</evidence>
<proteinExistence type="inferred from homology"/>
<dbReference type="Proteomes" id="UP000249891">
    <property type="component" value="Unassembled WGS sequence"/>
</dbReference>
<dbReference type="PANTHER" id="PTHR11712">
    <property type="entry name" value="POLYKETIDE SYNTHASE-RELATED"/>
    <property type="match status" value="1"/>
</dbReference>
<comment type="catalytic activity">
    <reaction evidence="16">
        <text>a fatty acyl-[ACP] + malonyl-[ACP] + H(+) = a 3-oxoacyl-[ACP] + holo-[ACP] + CO2</text>
        <dbReference type="Rhea" id="RHEA:22836"/>
        <dbReference type="Rhea" id="RHEA-COMP:9623"/>
        <dbReference type="Rhea" id="RHEA-COMP:9685"/>
        <dbReference type="Rhea" id="RHEA-COMP:9916"/>
        <dbReference type="Rhea" id="RHEA-COMP:14125"/>
        <dbReference type="ChEBI" id="CHEBI:15378"/>
        <dbReference type="ChEBI" id="CHEBI:16526"/>
        <dbReference type="ChEBI" id="CHEBI:64479"/>
        <dbReference type="ChEBI" id="CHEBI:78449"/>
        <dbReference type="ChEBI" id="CHEBI:78776"/>
        <dbReference type="ChEBI" id="CHEBI:138651"/>
        <dbReference type="EC" id="2.3.1.41"/>
    </reaction>
    <physiologicalReaction direction="left-to-right" evidence="16">
        <dbReference type="Rhea" id="RHEA:22837"/>
    </physiologicalReaction>
</comment>
<feature type="domain" description="Ketosynthase family 3 (KS3)" evidence="18">
    <location>
        <begin position="1"/>
        <end position="402"/>
    </location>
</feature>
<evidence type="ECO:0000256" key="13">
    <source>
        <dbReference type="ARBA" id="ARBA00041620"/>
    </source>
</evidence>
<evidence type="ECO:0000256" key="5">
    <source>
        <dbReference type="ARBA" id="ARBA00022490"/>
    </source>
</evidence>
<protein>
    <recommendedName>
        <fullName evidence="12">3-oxoacyl-[acyl-carrier-protein] synthase 1</fullName>
        <ecNumber evidence="4">2.3.1.41</ecNumber>
    </recommendedName>
    <alternativeName>
        <fullName evidence="13">3-oxoacyl-[acyl-carrier-protein] synthase I</fullName>
    </alternativeName>
    <alternativeName>
        <fullName evidence="14">Beta-ketoacyl-ACP synthase I</fullName>
    </alternativeName>
</protein>
<keyword evidence="10" id="KW-0275">Fatty acid biosynthesis</keyword>
<name>A0A2X2RND5_CAPOC</name>
<dbReference type="RefSeq" id="WP_128091420.1">
    <property type="nucleotide sequence ID" value="NZ_UARG01000017.1"/>
</dbReference>
<dbReference type="PANTHER" id="PTHR11712:SF306">
    <property type="entry name" value="3-OXOACYL-[ACYL-CARRIER-PROTEIN] SYNTHASE 1"/>
    <property type="match status" value="1"/>
</dbReference>
<reference evidence="19 20" key="1">
    <citation type="submission" date="2018-06" db="EMBL/GenBank/DDBJ databases">
        <authorList>
            <consortium name="Pathogen Informatics"/>
            <person name="Doyle S."/>
        </authorList>
    </citation>
    <scope>NUCLEOTIDE SEQUENCE [LARGE SCALE GENOMIC DNA]</scope>
    <source>
        <strain evidence="19 20">NCTC11546</strain>
    </source>
</reference>
<accession>A0A2X2RND5</accession>
<dbReference type="EMBL" id="UARG01000017">
    <property type="protein sequence ID" value="SQA78173.1"/>
    <property type="molecule type" value="Genomic_DNA"/>
</dbReference>
<dbReference type="CDD" id="cd00834">
    <property type="entry name" value="KAS_I_II"/>
    <property type="match status" value="1"/>
</dbReference>
<keyword evidence="11 19" id="KW-0012">Acyltransferase</keyword>
<dbReference type="InterPro" id="IPR016039">
    <property type="entry name" value="Thiolase-like"/>
</dbReference>
<evidence type="ECO:0000256" key="4">
    <source>
        <dbReference type="ARBA" id="ARBA00013191"/>
    </source>
</evidence>
<evidence type="ECO:0000256" key="16">
    <source>
        <dbReference type="ARBA" id="ARBA00048506"/>
    </source>
</evidence>
<dbReference type="InterPro" id="IPR014031">
    <property type="entry name" value="Ketoacyl_synth_C"/>
</dbReference>
<keyword evidence="8" id="KW-0276">Fatty acid metabolism</keyword>
<keyword evidence="7 17" id="KW-0808">Transferase</keyword>
<dbReference type="GO" id="GO:0004315">
    <property type="term" value="F:3-oxoacyl-[acyl-carrier-protein] synthase activity"/>
    <property type="evidence" value="ECO:0007669"/>
    <property type="project" value="UniProtKB-EC"/>
</dbReference>
<evidence type="ECO:0000256" key="9">
    <source>
        <dbReference type="ARBA" id="ARBA00023098"/>
    </source>
</evidence>
<dbReference type="InterPro" id="IPR014030">
    <property type="entry name" value="Ketoacyl_synth_N"/>
</dbReference>
<evidence type="ECO:0000256" key="7">
    <source>
        <dbReference type="ARBA" id="ARBA00022679"/>
    </source>
</evidence>
<evidence type="ECO:0000256" key="6">
    <source>
        <dbReference type="ARBA" id="ARBA00022516"/>
    </source>
</evidence>
<dbReference type="PROSITE" id="PS00606">
    <property type="entry name" value="KS3_1"/>
    <property type="match status" value="1"/>
</dbReference>
<evidence type="ECO:0000256" key="11">
    <source>
        <dbReference type="ARBA" id="ARBA00023315"/>
    </source>
</evidence>
<dbReference type="AlphaFoldDB" id="A0A2X2RND5"/>
<comment type="subcellular location">
    <subcellularLocation>
        <location evidence="1">Cytoplasm</location>
    </subcellularLocation>
</comment>
<dbReference type="InterPro" id="IPR020615">
    <property type="entry name" value="Thiolase_acyl_enz_int_AS"/>
</dbReference>
<sequence length="405" mass="43225">MRVVITGMGIYSCIGTSLGEVRDSLYQGKSGIVFLPERKEYGYRSALTGFVENPDLKGLLGRRERISMGQESEFAYMATLEALKNAGIDSDFLQQNEVGILYGNDSVAESVILTNDKIREKKDTTLVGSGAVFRTMNSTVTMNLSTLFQLRGVNMSISAACASGSHSVGLGYLLIQSGMQDCVICGGAQEINKYSMGSFDGLGVFSMREDEPTLASRPFDAGRDGLVPSGGAATLVLESYESAMRRGATPIAEVVGYGFSSNGGHISTPNVEGPARAMARALKNAGIQASEIDYINAHATSTPIGDTNEAKAIYEIFGSNIPVSSTKSMTGHECWMAGASEVIYSVLMMQNSFIAPNINFETPDEASAKLNIIPETVERPIKAFLSNSFGFGGTNSALVVKQFKN</sequence>
<evidence type="ECO:0000313" key="20">
    <source>
        <dbReference type="Proteomes" id="UP000249891"/>
    </source>
</evidence>
<evidence type="ECO:0000259" key="18">
    <source>
        <dbReference type="PROSITE" id="PS52004"/>
    </source>
</evidence>
<evidence type="ECO:0000256" key="1">
    <source>
        <dbReference type="ARBA" id="ARBA00004496"/>
    </source>
</evidence>
<dbReference type="SMART" id="SM00825">
    <property type="entry name" value="PKS_KS"/>
    <property type="match status" value="1"/>
</dbReference>
<dbReference type="Gene3D" id="3.40.47.10">
    <property type="match status" value="1"/>
</dbReference>
<evidence type="ECO:0000256" key="15">
    <source>
        <dbReference type="ARBA" id="ARBA00048121"/>
    </source>
</evidence>
<dbReference type="InterPro" id="IPR018201">
    <property type="entry name" value="Ketoacyl_synth_AS"/>
</dbReference>
<evidence type="ECO:0000256" key="8">
    <source>
        <dbReference type="ARBA" id="ARBA00022832"/>
    </source>
</evidence>
<evidence type="ECO:0000256" key="14">
    <source>
        <dbReference type="ARBA" id="ARBA00042143"/>
    </source>
</evidence>
<dbReference type="EC" id="2.3.1.41" evidence="4"/>
<comment type="similarity">
    <text evidence="2 17">Belongs to the thiolase-like superfamily. Beta-ketoacyl-ACP synthases family.</text>
</comment>
<dbReference type="Pfam" id="PF00109">
    <property type="entry name" value="ketoacyl-synt"/>
    <property type="match status" value="1"/>
</dbReference>
<evidence type="ECO:0000313" key="19">
    <source>
        <dbReference type="EMBL" id="SQA78173.1"/>
    </source>
</evidence>
<evidence type="ECO:0000256" key="2">
    <source>
        <dbReference type="ARBA" id="ARBA00008467"/>
    </source>
</evidence>
<keyword evidence="6" id="KW-0444">Lipid biosynthesis</keyword>
<evidence type="ECO:0000256" key="3">
    <source>
        <dbReference type="ARBA" id="ARBA00011738"/>
    </source>
</evidence>
<gene>
    <name evidence="19" type="primary">fabB</name>
    <name evidence="19" type="ORF">NCTC11546_01401</name>
</gene>
<keyword evidence="9" id="KW-0443">Lipid metabolism</keyword>
<dbReference type="PROSITE" id="PS52004">
    <property type="entry name" value="KS3_2"/>
    <property type="match status" value="1"/>
</dbReference>